<evidence type="ECO:0000313" key="1">
    <source>
        <dbReference type="EMBL" id="KAF1977845.1"/>
    </source>
</evidence>
<protein>
    <submittedName>
        <fullName evidence="1">Uncharacterized protein</fullName>
    </submittedName>
</protein>
<dbReference type="AlphaFoldDB" id="A0A6A5VLV6"/>
<accession>A0A6A5VLV6</accession>
<organism evidence="1 2">
    <name type="scientific">Bimuria novae-zelandiae CBS 107.79</name>
    <dbReference type="NCBI Taxonomy" id="1447943"/>
    <lineage>
        <taxon>Eukaryota</taxon>
        <taxon>Fungi</taxon>
        <taxon>Dikarya</taxon>
        <taxon>Ascomycota</taxon>
        <taxon>Pezizomycotina</taxon>
        <taxon>Dothideomycetes</taxon>
        <taxon>Pleosporomycetidae</taxon>
        <taxon>Pleosporales</taxon>
        <taxon>Massarineae</taxon>
        <taxon>Didymosphaeriaceae</taxon>
        <taxon>Bimuria</taxon>
    </lineage>
</organism>
<sequence>ITCAFSSLIPSPPTDLQSCAVPIGGSNSTLLDTCCNGEVNPIRTFPAPDADHECYMYCTTDDAAPVQTCLEQNLGRYVKGGGQAFQCF</sequence>
<dbReference type="EMBL" id="ML976662">
    <property type="protein sequence ID" value="KAF1977845.1"/>
    <property type="molecule type" value="Genomic_DNA"/>
</dbReference>
<keyword evidence="2" id="KW-1185">Reference proteome</keyword>
<dbReference type="OrthoDB" id="3682427at2759"/>
<evidence type="ECO:0000313" key="2">
    <source>
        <dbReference type="Proteomes" id="UP000800036"/>
    </source>
</evidence>
<reference evidence="1" key="1">
    <citation type="journal article" date="2020" name="Stud. Mycol.">
        <title>101 Dothideomycetes genomes: a test case for predicting lifestyles and emergence of pathogens.</title>
        <authorList>
            <person name="Haridas S."/>
            <person name="Albert R."/>
            <person name="Binder M."/>
            <person name="Bloem J."/>
            <person name="Labutti K."/>
            <person name="Salamov A."/>
            <person name="Andreopoulos B."/>
            <person name="Baker S."/>
            <person name="Barry K."/>
            <person name="Bills G."/>
            <person name="Bluhm B."/>
            <person name="Cannon C."/>
            <person name="Castanera R."/>
            <person name="Culley D."/>
            <person name="Daum C."/>
            <person name="Ezra D."/>
            <person name="Gonzalez J."/>
            <person name="Henrissat B."/>
            <person name="Kuo A."/>
            <person name="Liang C."/>
            <person name="Lipzen A."/>
            <person name="Lutzoni F."/>
            <person name="Magnuson J."/>
            <person name="Mondo S."/>
            <person name="Nolan M."/>
            <person name="Ohm R."/>
            <person name="Pangilinan J."/>
            <person name="Park H.-J."/>
            <person name="Ramirez L."/>
            <person name="Alfaro M."/>
            <person name="Sun H."/>
            <person name="Tritt A."/>
            <person name="Yoshinaga Y."/>
            <person name="Zwiers L.-H."/>
            <person name="Turgeon B."/>
            <person name="Goodwin S."/>
            <person name="Spatafora J."/>
            <person name="Crous P."/>
            <person name="Grigoriev I."/>
        </authorList>
    </citation>
    <scope>NUCLEOTIDE SEQUENCE</scope>
    <source>
        <strain evidence="1">CBS 107.79</strain>
    </source>
</reference>
<name>A0A6A5VLV6_9PLEO</name>
<proteinExistence type="predicted"/>
<gene>
    <name evidence="1" type="ORF">BU23DRAFT_435644</name>
</gene>
<feature type="non-terminal residue" evidence="1">
    <location>
        <position position="88"/>
    </location>
</feature>
<feature type="non-terminal residue" evidence="1">
    <location>
        <position position="1"/>
    </location>
</feature>
<dbReference type="Proteomes" id="UP000800036">
    <property type="component" value="Unassembled WGS sequence"/>
</dbReference>